<dbReference type="AlphaFoldDB" id="A0A6M7WTP6"/>
<gene>
    <name evidence="2" type="ORF">EB235_31400</name>
</gene>
<name>A0A6M7WTP6_RHILI</name>
<evidence type="ECO:0000256" key="1">
    <source>
        <dbReference type="SAM" id="MobiDB-lite"/>
    </source>
</evidence>
<proteinExistence type="predicted"/>
<feature type="region of interest" description="Disordered" evidence="1">
    <location>
        <begin position="1"/>
        <end position="61"/>
    </location>
</feature>
<reference evidence="2 3" key="1">
    <citation type="submission" date="2018-10" db="EMBL/GenBank/DDBJ databases">
        <authorList>
            <person name="Perry B.J."/>
            <person name="Sullivan J.T."/>
            <person name="Murphy R.J.T."/>
            <person name="Ramsay J.P."/>
            <person name="Ronson C.W."/>
        </authorList>
    </citation>
    <scope>NUCLEOTIDE SEQUENCE [LARGE SCALE GENOMIC DNA]</scope>
    <source>
        <strain evidence="2 3">R88b</strain>
    </source>
</reference>
<feature type="compositionally biased region" description="Basic and acidic residues" evidence="1">
    <location>
        <begin position="44"/>
        <end position="61"/>
    </location>
</feature>
<organism evidence="2 3">
    <name type="scientific">Mesorhizobium loti R88b</name>
    <dbReference type="NCBI Taxonomy" id="935548"/>
    <lineage>
        <taxon>Bacteria</taxon>
        <taxon>Pseudomonadati</taxon>
        <taxon>Pseudomonadota</taxon>
        <taxon>Alphaproteobacteria</taxon>
        <taxon>Hyphomicrobiales</taxon>
        <taxon>Phyllobacteriaceae</taxon>
        <taxon>Mesorhizobium</taxon>
    </lineage>
</organism>
<accession>A0A6M7WTP6</accession>
<evidence type="ECO:0000313" key="3">
    <source>
        <dbReference type="Proteomes" id="UP000503017"/>
    </source>
</evidence>
<evidence type="ECO:0000313" key="2">
    <source>
        <dbReference type="EMBL" id="QKD05437.1"/>
    </source>
</evidence>
<dbReference type="EMBL" id="CP033367">
    <property type="protein sequence ID" value="QKD05437.1"/>
    <property type="molecule type" value="Genomic_DNA"/>
</dbReference>
<dbReference type="Proteomes" id="UP000503017">
    <property type="component" value="Chromosome"/>
</dbReference>
<protein>
    <submittedName>
        <fullName evidence="2">Uncharacterized protein</fullName>
    </submittedName>
</protein>
<sequence length="61" mass="7107">MIAIADRSEWPGNLPDQRGTDNARRHRKMAGRETGPAKKKVRTFRGEHRSVEWEETAKRSF</sequence>